<evidence type="ECO:0000313" key="1">
    <source>
        <dbReference type="EMBL" id="KAK0066980.1"/>
    </source>
</evidence>
<gene>
    <name evidence="1" type="ORF">Bpfe_003715</name>
</gene>
<dbReference type="EMBL" id="JASAOG010000009">
    <property type="protein sequence ID" value="KAK0066980.1"/>
    <property type="molecule type" value="Genomic_DNA"/>
</dbReference>
<name>A0AAD8FJU3_BIOPF</name>
<reference evidence="1" key="1">
    <citation type="journal article" date="2023" name="PLoS Negl. Trop. Dis.">
        <title>A genome sequence for Biomphalaria pfeifferi, the major vector snail for the human-infecting parasite Schistosoma mansoni.</title>
        <authorList>
            <person name="Bu L."/>
            <person name="Lu L."/>
            <person name="Laidemitt M.R."/>
            <person name="Zhang S.M."/>
            <person name="Mutuku M."/>
            <person name="Mkoji G."/>
            <person name="Steinauer M."/>
            <person name="Loker E.S."/>
        </authorList>
    </citation>
    <scope>NUCLEOTIDE SEQUENCE</scope>
    <source>
        <strain evidence="1">KasaAsao</strain>
    </source>
</reference>
<comment type="caution">
    <text evidence="1">The sequence shown here is derived from an EMBL/GenBank/DDBJ whole genome shotgun (WGS) entry which is preliminary data.</text>
</comment>
<organism evidence="1 2">
    <name type="scientific">Biomphalaria pfeifferi</name>
    <name type="common">Bloodfluke planorb</name>
    <name type="synonym">Freshwater snail</name>
    <dbReference type="NCBI Taxonomy" id="112525"/>
    <lineage>
        <taxon>Eukaryota</taxon>
        <taxon>Metazoa</taxon>
        <taxon>Spiralia</taxon>
        <taxon>Lophotrochozoa</taxon>
        <taxon>Mollusca</taxon>
        <taxon>Gastropoda</taxon>
        <taxon>Heterobranchia</taxon>
        <taxon>Euthyneura</taxon>
        <taxon>Panpulmonata</taxon>
        <taxon>Hygrophila</taxon>
        <taxon>Lymnaeoidea</taxon>
        <taxon>Planorbidae</taxon>
        <taxon>Biomphalaria</taxon>
    </lineage>
</organism>
<accession>A0AAD8FJU3</accession>
<keyword evidence="2" id="KW-1185">Reference proteome</keyword>
<dbReference type="Proteomes" id="UP001233172">
    <property type="component" value="Unassembled WGS sequence"/>
</dbReference>
<reference evidence="1" key="2">
    <citation type="submission" date="2023-04" db="EMBL/GenBank/DDBJ databases">
        <authorList>
            <person name="Bu L."/>
            <person name="Lu L."/>
            <person name="Laidemitt M.R."/>
            <person name="Zhang S.M."/>
            <person name="Mutuku M."/>
            <person name="Mkoji G."/>
            <person name="Steinauer M."/>
            <person name="Loker E.S."/>
        </authorList>
    </citation>
    <scope>NUCLEOTIDE SEQUENCE</scope>
    <source>
        <strain evidence="1">KasaAsao</strain>
        <tissue evidence="1">Whole Snail</tissue>
    </source>
</reference>
<protein>
    <submittedName>
        <fullName evidence="1">Uncharacterized protein</fullName>
    </submittedName>
</protein>
<dbReference type="AlphaFoldDB" id="A0AAD8FJU3"/>
<evidence type="ECO:0000313" key="2">
    <source>
        <dbReference type="Proteomes" id="UP001233172"/>
    </source>
</evidence>
<proteinExistence type="predicted"/>
<sequence>MAVNAEASKGGHYAVSVQLPNGYTVKRQLPFVDPDGDDYKIGQIKEQIFSELPVNFLPDDYSLVFVPLHEENVVADDQETLTQYHELLVAGCSVIFQLKA</sequence>